<evidence type="ECO:0000313" key="2">
    <source>
        <dbReference type="EMBL" id="MRW83764.1"/>
    </source>
</evidence>
<comment type="caution">
    <text evidence="2">The sequence shown here is derived from an EMBL/GenBank/DDBJ whole genome shotgun (WGS) entry which is preliminary data.</text>
</comment>
<feature type="domain" description="Resolvase/invertase-type recombinase catalytic" evidence="1">
    <location>
        <begin position="23"/>
        <end position="175"/>
    </location>
</feature>
<sequence length="518" mass="58962">MSSCHMATQSGKRLSAAPQSRRVALYMRMSTDGQAESIANQRLALLAYARRHRMSIIKEYIDPGKSGVSAKRRKGLLGLIHDVTSGEGVDFEAVLVYDVTRWGRFQDPDESAHYEFICRHAGVKIIYVAEQFGNDDSLADLILKTLSRARAAEDSRVLSEKVFAGQSRLVRRGFKQGGPAGYGLRRASIEPSGKLRRELKAGERKCALTDHVVFVPGPNHEVAVIRRIFDWYVYGDKGDTEIARALNEAGIPSEWGRPWTAPIIANILTHEKYIGTVVYNRTTQKMQAAPTRNPRGKWIVKRGAFAPLVDAETFRRAQELRAQRAIRFSRDELLDFLRMLYREHGKVSTKLIQEDGRVPAINLFINRFGTLTQALELAGVPATPRATKLLQTFRKIEKVRREKFLEVCECVACAGGSFAPAAHKNTFILNGHILVRLQVSRARRLHESKPFRWYFPLRWPEETQFVIAIQLQPDHSDVRSLHLIPTADFSYPMLIMREERPDEYSRYRWATLPEMFGL</sequence>
<evidence type="ECO:0000259" key="1">
    <source>
        <dbReference type="SMART" id="SM00857"/>
    </source>
</evidence>
<accession>A0A844D9P9</accession>
<dbReference type="PANTHER" id="PTHR30461:SF23">
    <property type="entry name" value="DNA RECOMBINASE-RELATED"/>
    <property type="match status" value="1"/>
</dbReference>
<dbReference type="GO" id="GO:0000150">
    <property type="term" value="F:DNA strand exchange activity"/>
    <property type="evidence" value="ECO:0007669"/>
    <property type="project" value="InterPro"/>
</dbReference>
<dbReference type="Pfam" id="PF07508">
    <property type="entry name" value="Recombinase"/>
    <property type="match status" value="1"/>
</dbReference>
<evidence type="ECO:0000313" key="3">
    <source>
        <dbReference type="Proteomes" id="UP000439986"/>
    </source>
</evidence>
<dbReference type="SMART" id="SM00857">
    <property type="entry name" value="Resolvase"/>
    <property type="match status" value="1"/>
</dbReference>
<dbReference type="InterPro" id="IPR050639">
    <property type="entry name" value="SSR_resolvase"/>
</dbReference>
<dbReference type="Pfam" id="PF00239">
    <property type="entry name" value="Resolvase"/>
    <property type="match status" value="1"/>
</dbReference>
<gene>
    <name evidence="2" type="ORF">GJ698_06605</name>
</gene>
<protein>
    <submittedName>
        <fullName evidence="2">Recombinase family protein</fullName>
    </submittedName>
</protein>
<name>A0A844D9P9_9BURK</name>
<dbReference type="GO" id="GO:0003677">
    <property type="term" value="F:DNA binding"/>
    <property type="evidence" value="ECO:0007669"/>
    <property type="project" value="InterPro"/>
</dbReference>
<dbReference type="PANTHER" id="PTHR30461">
    <property type="entry name" value="DNA-INVERTASE FROM LAMBDOID PROPHAGE"/>
    <property type="match status" value="1"/>
</dbReference>
<keyword evidence="3" id="KW-1185">Reference proteome</keyword>
<organism evidence="2 3">
    <name type="scientific">Duganella aquatilis</name>
    <dbReference type="NCBI Taxonomy" id="2666082"/>
    <lineage>
        <taxon>Bacteria</taxon>
        <taxon>Pseudomonadati</taxon>
        <taxon>Pseudomonadota</taxon>
        <taxon>Betaproteobacteria</taxon>
        <taxon>Burkholderiales</taxon>
        <taxon>Oxalobacteraceae</taxon>
        <taxon>Telluria group</taxon>
        <taxon>Duganella</taxon>
    </lineage>
</organism>
<dbReference type="InterPro" id="IPR006119">
    <property type="entry name" value="Resolv_N"/>
</dbReference>
<dbReference type="CDD" id="cd00338">
    <property type="entry name" value="Ser_Recombinase"/>
    <property type="match status" value="1"/>
</dbReference>
<dbReference type="EMBL" id="WKJL01000003">
    <property type="protein sequence ID" value="MRW83764.1"/>
    <property type="molecule type" value="Genomic_DNA"/>
</dbReference>
<proteinExistence type="predicted"/>
<dbReference type="Gene3D" id="3.90.1750.20">
    <property type="entry name" value="Putative Large Serine Recombinase, Chain B, Domain 2"/>
    <property type="match status" value="1"/>
</dbReference>
<reference evidence="2 3" key="1">
    <citation type="submission" date="2019-11" db="EMBL/GenBank/DDBJ databases">
        <title>Novel species isolated from a subtropical stream in China.</title>
        <authorList>
            <person name="Lu H."/>
        </authorList>
    </citation>
    <scope>NUCLEOTIDE SEQUENCE [LARGE SCALE GENOMIC DNA]</scope>
    <source>
        <strain evidence="2 3">FT26W</strain>
    </source>
</reference>
<dbReference type="AlphaFoldDB" id="A0A844D9P9"/>
<dbReference type="InterPro" id="IPR011109">
    <property type="entry name" value="DNA_bind_recombinase_dom"/>
</dbReference>
<dbReference type="InterPro" id="IPR036162">
    <property type="entry name" value="Resolvase-like_N_sf"/>
</dbReference>
<dbReference type="SUPFAM" id="SSF53041">
    <property type="entry name" value="Resolvase-like"/>
    <property type="match status" value="1"/>
</dbReference>
<dbReference type="InterPro" id="IPR038109">
    <property type="entry name" value="DNA_bind_recomb_sf"/>
</dbReference>
<dbReference type="Proteomes" id="UP000439986">
    <property type="component" value="Unassembled WGS sequence"/>
</dbReference>
<dbReference type="RefSeq" id="WP_154356823.1">
    <property type="nucleotide sequence ID" value="NZ_WKJL01000003.1"/>
</dbReference>
<dbReference type="Gene3D" id="3.40.50.1390">
    <property type="entry name" value="Resolvase, N-terminal catalytic domain"/>
    <property type="match status" value="1"/>
</dbReference>